<dbReference type="PATRIC" id="fig|396014.3.peg.2436"/>
<feature type="transmembrane region" description="Helical" evidence="1">
    <location>
        <begin position="17"/>
        <end position="41"/>
    </location>
</feature>
<evidence type="ECO:0000313" key="3">
    <source>
        <dbReference type="Proteomes" id="UP000023067"/>
    </source>
</evidence>
<evidence type="ECO:0000256" key="1">
    <source>
        <dbReference type="SAM" id="Phobius"/>
    </source>
</evidence>
<dbReference type="RefSeq" id="WP_038373022.1">
    <property type="nucleotide sequence ID" value="NZ_BAAAOW010000002.1"/>
</dbReference>
<dbReference type="Pfam" id="PF09819">
    <property type="entry name" value="ABC_cobalt"/>
    <property type="match status" value="1"/>
</dbReference>
<gene>
    <name evidence="2" type="ORF">BF93_02005</name>
</gene>
<dbReference type="eggNOG" id="COG4721">
    <property type="taxonomic scope" value="Bacteria"/>
</dbReference>
<dbReference type="OrthoDB" id="8017424at2"/>
<keyword evidence="3" id="KW-1185">Reference proteome</keyword>
<keyword evidence="1" id="KW-0812">Transmembrane</keyword>
<organism evidence="2 3">
    <name type="scientific">Brachybacterium phenoliresistens</name>
    <dbReference type="NCBI Taxonomy" id="396014"/>
    <lineage>
        <taxon>Bacteria</taxon>
        <taxon>Bacillati</taxon>
        <taxon>Actinomycetota</taxon>
        <taxon>Actinomycetes</taxon>
        <taxon>Micrococcales</taxon>
        <taxon>Dermabacteraceae</taxon>
        <taxon>Brachybacterium</taxon>
    </lineage>
</organism>
<name>Z9JRL1_9MICO</name>
<dbReference type="PIRSF" id="PIRSF037394">
    <property type="entry name" value="ABC_thiamine-permease_YkoE_prd"/>
    <property type="match status" value="1"/>
</dbReference>
<evidence type="ECO:0000313" key="2">
    <source>
        <dbReference type="EMBL" id="EWS80648.1"/>
    </source>
</evidence>
<sequence length="201" mass="20700">MTTTTGTARTRYRTIDLVVVAGIGAAFGVAFLGYGALYSLIGPLTAAFKPAEGLLAGIWFLPAVIAGLVVRKPGAAIGAELIAATLEMMLGGQWGWGTVVSGLLQGGGVELAFALTAYRRSTVPVAVLGGVLAASLEWVWERFAYYPEMSWGFAIIMLGFFLVSGALLCGALGWAATRALAATGALDPFPAGRELAGADRA</sequence>
<dbReference type="STRING" id="396014.BF93_02005"/>
<reference evidence="2 3" key="1">
    <citation type="submission" date="2014-02" db="EMBL/GenBank/DDBJ databases">
        <title>Genome sequence of Brachybacterium phenoliresistens strain W13A50.</title>
        <authorList>
            <person name="Wang X."/>
        </authorList>
    </citation>
    <scope>NUCLEOTIDE SEQUENCE [LARGE SCALE GENOMIC DNA]</scope>
    <source>
        <strain evidence="2 3">W13A50</strain>
    </source>
</reference>
<dbReference type="EMBL" id="JDYK01000013">
    <property type="protein sequence ID" value="EWS80648.1"/>
    <property type="molecule type" value="Genomic_DNA"/>
</dbReference>
<feature type="transmembrane region" description="Helical" evidence="1">
    <location>
        <begin position="152"/>
        <end position="176"/>
    </location>
</feature>
<proteinExistence type="predicted"/>
<dbReference type="HOGENOM" id="CLU_089225_0_0_11"/>
<dbReference type="AlphaFoldDB" id="Z9JRL1"/>
<protein>
    <submittedName>
        <fullName evidence="2">ABC transporter permease</fullName>
    </submittedName>
</protein>
<keyword evidence="1" id="KW-0472">Membrane</keyword>
<feature type="transmembrane region" description="Helical" evidence="1">
    <location>
        <begin position="53"/>
        <end position="70"/>
    </location>
</feature>
<accession>Z9JRL1</accession>
<comment type="caution">
    <text evidence="2">The sequence shown here is derived from an EMBL/GenBank/DDBJ whole genome shotgun (WGS) entry which is preliminary data.</text>
</comment>
<keyword evidence="1" id="KW-1133">Transmembrane helix</keyword>
<dbReference type="Proteomes" id="UP000023067">
    <property type="component" value="Unassembled WGS sequence"/>
</dbReference>
<dbReference type="InterPro" id="IPR017195">
    <property type="entry name" value="ABC_thiamin-permease_prd"/>
</dbReference>
<feature type="transmembrane region" description="Helical" evidence="1">
    <location>
        <begin position="121"/>
        <end position="140"/>
    </location>
</feature>